<evidence type="ECO:0000256" key="4">
    <source>
        <dbReference type="ARBA" id="ARBA00022475"/>
    </source>
</evidence>
<keyword evidence="3" id="KW-0813">Transport</keyword>
<dbReference type="GO" id="GO:0015031">
    <property type="term" value="P:protein transport"/>
    <property type="evidence" value="ECO:0007669"/>
    <property type="project" value="UniProtKB-KW"/>
</dbReference>
<evidence type="ECO:0000256" key="3">
    <source>
        <dbReference type="ARBA" id="ARBA00022448"/>
    </source>
</evidence>
<keyword evidence="5 11" id="KW-0812">Transmembrane</keyword>
<dbReference type="OrthoDB" id="9811406at2"/>
<sequence length="114" mass="12998">MWQHIIIAQAPPEGGWIVQLLPFILIFGIFWLLVIRPQQKRHKQHQEYLNALKKGDKVVTAGGIFGTVEKVDEQTVTVRIARDTKIKVLRQQVEGSQTSYLSDGDEEETEEKAS</sequence>
<organism evidence="12 13">
    <name type="scientific">Persicimonas caeni</name>
    <dbReference type="NCBI Taxonomy" id="2292766"/>
    <lineage>
        <taxon>Bacteria</taxon>
        <taxon>Deltaproteobacteria</taxon>
        <taxon>Bradymonadales</taxon>
        <taxon>Bradymonadaceae</taxon>
        <taxon>Persicimonas</taxon>
    </lineage>
</organism>
<feature type="transmembrane region" description="Helical" evidence="11">
    <location>
        <begin position="16"/>
        <end position="35"/>
    </location>
</feature>
<dbReference type="Proteomes" id="UP000315995">
    <property type="component" value="Chromosome"/>
</dbReference>
<dbReference type="AlphaFoldDB" id="A0A4Y6Q3F5"/>
<evidence type="ECO:0000256" key="10">
    <source>
        <dbReference type="SAM" id="MobiDB-lite"/>
    </source>
</evidence>
<accession>A0A5B8YH94</accession>
<dbReference type="NCBIfam" id="TIGR00739">
    <property type="entry name" value="yajC"/>
    <property type="match status" value="1"/>
</dbReference>
<protein>
    <submittedName>
        <fullName evidence="12">Preprotein translocase subunit YajC</fullName>
    </submittedName>
</protein>
<evidence type="ECO:0000256" key="6">
    <source>
        <dbReference type="ARBA" id="ARBA00022927"/>
    </source>
</evidence>
<reference evidence="12 13" key="1">
    <citation type="submission" date="2019-06" db="EMBL/GenBank/DDBJ databases">
        <title>Persicimonas caeni gen. nov., sp. nov., a predatory bacterium isolated from solar saltern.</title>
        <authorList>
            <person name="Wang S."/>
        </authorList>
    </citation>
    <scope>NUCLEOTIDE SEQUENCE [LARGE SCALE GENOMIC DNA]</scope>
    <source>
        <strain evidence="12 13">YN101</strain>
    </source>
</reference>
<evidence type="ECO:0000256" key="9">
    <source>
        <dbReference type="ARBA" id="ARBA00023136"/>
    </source>
</evidence>
<evidence type="ECO:0000256" key="7">
    <source>
        <dbReference type="ARBA" id="ARBA00022989"/>
    </source>
</evidence>
<dbReference type="PRINTS" id="PR01853">
    <property type="entry name" value="YAJCTRNLCASE"/>
</dbReference>
<comment type="similarity">
    <text evidence="2">Belongs to the YajC family.</text>
</comment>
<keyword evidence="9 11" id="KW-0472">Membrane</keyword>
<gene>
    <name evidence="12" type="primary">yajC</name>
    <name evidence="12" type="ORF">FIV42_28460</name>
</gene>
<feature type="compositionally biased region" description="Acidic residues" evidence="10">
    <location>
        <begin position="103"/>
        <end position="114"/>
    </location>
</feature>
<keyword evidence="4" id="KW-1003">Cell membrane</keyword>
<dbReference type="SMART" id="SM01323">
    <property type="entry name" value="YajC"/>
    <property type="match status" value="1"/>
</dbReference>
<keyword evidence="8" id="KW-0811">Translocation</keyword>
<comment type="subcellular location">
    <subcellularLocation>
        <location evidence="1">Cell membrane</location>
        <topology evidence="1">Single-pass membrane protein</topology>
    </subcellularLocation>
</comment>
<keyword evidence="7 11" id="KW-1133">Transmembrane helix</keyword>
<evidence type="ECO:0000256" key="5">
    <source>
        <dbReference type="ARBA" id="ARBA00022692"/>
    </source>
</evidence>
<dbReference type="RefSeq" id="WP_141200979.1">
    <property type="nucleotide sequence ID" value="NZ_CP041186.1"/>
</dbReference>
<dbReference type="EMBL" id="CP041186">
    <property type="protein sequence ID" value="QDG54535.1"/>
    <property type="molecule type" value="Genomic_DNA"/>
</dbReference>
<feature type="region of interest" description="Disordered" evidence="10">
    <location>
        <begin position="94"/>
        <end position="114"/>
    </location>
</feature>
<accession>A0A4Y6Q3F5</accession>
<evidence type="ECO:0000313" key="12">
    <source>
        <dbReference type="EMBL" id="QDG54535.1"/>
    </source>
</evidence>
<evidence type="ECO:0000313" key="13">
    <source>
        <dbReference type="Proteomes" id="UP000315995"/>
    </source>
</evidence>
<dbReference type="InterPro" id="IPR003849">
    <property type="entry name" value="Preprotein_translocase_YajC"/>
</dbReference>
<keyword evidence="6" id="KW-0653">Protein transport</keyword>
<evidence type="ECO:0000256" key="8">
    <source>
        <dbReference type="ARBA" id="ARBA00023010"/>
    </source>
</evidence>
<dbReference type="GO" id="GO:0005886">
    <property type="term" value="C:plasma membrane"/>
    <property type="evidence" value="ECO:0007669"/>
    <property type="project" value="UniProtKB-SubCell"/>
</dbReference>
<proteinExistence type="inferred from homology"/>
<evidence type="ECO:0000256" key="1">
    <source>
        <dbReference type="ARBA" id="ARBA00004162"/>
    </source>
</evidence>
<name>A0A4Y6Q3F5_PERCE</name>
<dbReference type="PANTHER" id="PTHR33909">
    <property type="entry name" value="SEC TRANSLOCON ACCESSORY COMPLEX SUBUNIT YAJC"/>
    <property type="match status" value="1"/>
</dbReference>
<keyword evidence="13" id="KW-1185">Reference proteome</keyword>
<evidence type="ECO:0000256" key="2">
    <source>
        <dbReference type="ARBA" id="ARBA00006742"/>
    </source>
</evidence>
<evidence type="ECO:0000256" key="11">
    <source>
        <dbReference type="SAM" id="Phobius"/>
    </source>
</evidence>
<dbReference type="Pfam" id="PF02699">
    <property type="entry name" value="YajC"/>
    <property type="match status" value="1"/>
</dbReference>
<dbReference type="PANTHER" id="PTHR33909:SF1">
    <property type="entry name" value="SEC TRANSLOCON ACCESSORY COMPLEX SUBUNIT YAJC"/>
    <property type="match status" value="1"/>
</dbReference>